<protein>
    <submittedName>
        <fullName evidence="3">Uncharacterized protein</fullName>
    </submittedName>
</protein>
<feature type="domain" description="Biotin-protein ligase N-terminal" evidence="2">
    <location>
        <begin position="1"/>
        <end position="273"/>
    </location>
</feature>
<dbReference type="EMBL" id="JAGHQM010000483">
    <property type="protein sequence ID" value="KAH0559945.1"/>
    <property type="molecule type" value="Genomic_DNA"/>
</dbReference>
<dbReference type="Proteomes" id="UP000750711">
    <property type="component" value="Unassembled WGS sequence"/>
</dbReference>
<dbReference type="Gene3D" id="3.30.930.10">
    <property type="entry name" value="Bira Bifunctional Protein, Domain 2"/>
    <property type="match status" value="1"/>
</dbReference>
<reference evidence="3" key="1">
    <citation type="submission" date="2021-03" db="EMBL/GenBank/DDBJ databases">
        <title>Comparative genomics and phylogenomic investigation of the class Geoglossomycetes provide insights into ecological specialization and systematics.</title>
        <authorList>
            <person name="Melie T."/>
            <person name="Pirro S."/>
            <person name="Miller A.N."/>
            <person name="Quandt A."/>
        </authorList>
    </citation>
    <scope>NUCLEOTIDE SEQUENCE</scope>
    <source>
        <strain evidence="3">CAQ_001_2017</strain>
    </source>
</reference>
<evidence type="ECO:0000313" key="4">
    <source>
        <dbReference type="Proteomes" id="UP000750711"/>
    </source>
</evidence>
<name>A0A9P8LCX5_9PEZI</name>
<dbReference type="InterPro" id="IPR004143">
    <property type="entry name" value="BPL_LPL_catalytic"/>
</dbReference>
<accession>A0A9P8LCX5</accession>
<proteinExistence type="predicted"/>
<dbReference type="Pfam" id="PF03099">
    <property type="entry name" value="BPL_LplA_LipB"/>
    <property type="match status" value="1"/>
</dbReference>
<organism evidence="3 4">
    <name type="scientific">Trichoglossum hirsutum</name>
    <dbReference type="NCBI Taxonomy" id="265104"/>
    <lineage>
        <taxon>Eukaryota</taxon>
        <taxon>Fungi</taxon>
        <taxon>Dikarya</taxon>
        <taxon>Ascomycota</taxon>
        <taxon>Pezizomycotina</taxon>
        <taxon>Geoglossomycetes</taxon>
        <taxon>Geoglossales</taxon>
        <taxon>Geoglossaceae</taxon>
        <taxon>Trichoglossum</taxon>
    </lineage>
</organism>
<dbReference type="Pfam" id="PF09825">
    <property type="entry name" value="BPL_N"/>
    <property type="match status" value="1"/>
</dbReference>
<keyword evidence="4" id="KW-1185">Reference proteome</keyword>
<dbReference type="PANTHER" id="PTHR12835">
    <property type="entry name" value="BIOTIN PROTEIN LIGASE"/>
    <property type="match status" value="1"/>
</dbReference>
<evidence type="ECO:0000313" key="3">
    <source>
        <dbReference type="EMBL" id="KAH0559945.1"/>
    </source>
</evidence>
<feature type="domain" description="BPL/LPL catalytic" evidence="1">
    <location>
        <begin position="331"/>
        <end position="457"/>
    </location>
</feature>
<dbReference type="InterPro" id="IPR045864">
    <property type="entry name" value="aa-tRNA-synth_II/BPL/LPL"/>
</dbReference>
<dbReference type="SUPFAM" id="SSF55681">
    <property type="entry name" value="Class II aaRS and biotin synthetases"/>
    <property type="match status" value="1"/>
</dbReference>
<evidence type="ECO:0000259" key="1">
    <source>
        <dbReference type="Pfam" id="PF03099"/>
    </source>
</evidence>
<sequence>MNVLVYSGSGTATESVNNCLYTLRRLLFPNYAVSPVTSDALLNEPWASTCALLVIPGGVDSDYCSALNGAGNRLVSQFVHEGGAYLGFSAGGYYGSERCEFEVGKEFEVVGDRELAFFPGICRGAAFKGFIKNSQEGAKATELRVEGMARNNEAAGTFRCYYNGGGVFVSADKYAEQGVEVLARFTEDIAVDSGTGKAAVVYCKVNKGSAILSSPHLEFVPANLDTNARIDRSKILDRLLLDDEKRENFLKACLKKLCIKMEPNESAILTPSLIHVSSLIPSDAQILKDSWREIITLKGEEEYIQDTNDLFHLVKYSTEPPGNLIEPLPGARNEIGGKSQTDVSQHDPSGVVTRILVRVNDQPAYQETPFFDHNLFYSSLHGYQFTSRLSAERFGKYLMMSTVYYLRPAPKAVKSYGEGYSDVPVRLKWPNDIYVEDPSKLGQNSFVKVGGILVQCSGDGKQYYLAVDALNIRLAADGQPCLQLFTQEKLLARILVVFEELYIHFCENGWTQYFEDMYYKHWLHSNQIITLETLPSAPRARVLGITRDWALLRTEELDEEGGPTGKIHDLQPDGNRFDFFRGLVTKKT</sequence>
<dbReference type="PANTHER" id="PTHR12835:SF5">
    <property type="entry name" value="BIOTIN--PROTEIN LIGASE"/>
    <property type="match status" value="1"/>
</dbReference>
<gene>
    <name evidence="3" type="ORF">GP486_003535</name>
</gene>
<dbReference type="GO" id="GO:0005737">
    <property type="term" value="C:cytoplasm"/>
    <property type="evidence" value="ECO:0007669"/>
    <property type="project" value="TreeGrafter"/>
</dbReference>
<dbReference type="GO" id="GO:0004077">
    <property type="term" value="F:biotin--[biotin carboxyl-carrier protein] ligase activity"/>
    <property type="evidence" value="ECO:0007669"/>
    <property type="project" value="TreeGrafter"/>
</dbReference>
<dbReference type="InterPro" id="IPR019197">
    <property type="entry name" value="Biotin-prot_ligase_N"/>
</dbReference>
<comment type="caution">
    <text evidence="3">The sequence shown here is derived from an EMBL/GenBank/DDBJ whole genome shotgun (WGS) entry which is preliminary data.</text>
</comment>
<dbReference type="AlphaFoldDB" id="A0A9P8LCX5"/>
<dbReference type="CDD" id="cd03144">
    <property type="entry name" value="GATase1_ScBLP_like"/>
    <property type="match status" value="1"/>
</dbReference>
<evidence type="ECO:0000259" key="2">
    <source>
        <dbReference type="Pfam" id="PF09825"/>
    </source>
</evidence>